<dbReference type="AlphaFoldDB" id="A0A8C9T6U4"/>
<protein>
    <recommendedName>
        <fullName evidence="1">Voltage-dependent calcium channel alpha-2/delta subunit conserved region domain-containing protein</fullName>
    </recommendedName>
</protein>
<evidence type="ECO:0000259" key="1">
    <source>
        <dbReference type="Pfam" id="PF08473"/>
    </source>
</evidence>
<feature type="domain" description="Voltage-dependent calcium channel alpha-2/delta subunit conserved region" evidence="1">
    <location>
        <begin position="24"/>
        <end position="71"/>
    </location>
</feature>
<dbReference type="Ensembl" id="ENSSFOT00015082334.1">
    <property type="protein sequence ID" value="ENSSFOP00015047860.1"/>
    <property type="gene ID" value="ENSSFOG00015028262.1"/>
</dbReference>
<evidence type="ECO:0000313" key="3">
    <source>
        <dbReference type="Proteomes" id="UP000694397"/>
    </source>
</evidence>
<reference evidence="2" key="3">
    <citation type="submission" date="2025-09" db="UniProtKB">
        <authorList>
            <consortium name="Ensembl"/>
        </authorList>
    </citation>
    <scope>IDENTIFICATION</scope>
</reference>
<reference evidence="2 3" key="1">
    <citation type="submission" date="2019-04" db="EMBL/GenBank/DDBJ databases">
        <authorList>
            <consortium name="Wellcome Sanger Institute Data Sharing"/>
        </authorList>
    </citation>
    <scope>NUCLEOTIDE SEQUENCE [LARGE SCALE GENOMIC DNA]</scope>
</reference>
<keyword evidence="3" id="KW-1185">Reference proteome</keyword>
<evidence type="ECO:0000313" key="2">
    <source>
        <dbReference type="Ensembl" id="ENSSFOP00015047860.1"/>
    </source>
</evidence>
<accession>A0A8C9T6U4</accession>
<dbReference type="InterPro" id="IPR013680">
    <property type="entry name" value="VDCC_a2/dsu"/>
</dbReference>
<sequence length="97" mass="10908">MQTGPRKERISHGVALNNNPICFYLQIGKFFGEVDGAVMSQLLRMGMFKRVTLYDYQAMCKSSHHHTSSARPLLSVCPAGLLPSLISDNWEDSEVMF</sequence>
<reference evidence="2" key="2">
    <citation type="submission" date="2025-08" db="UniProtKB">
        <authorList>
            <consortium name="Ensembl"/>
        </authorList>
    </citation>
    <scope>IDENTIFICATION</scope>
</reference>
<dbReference type="Proteomes" id="UP000694397">
    <property type="component" value="Chromosome 21"/>
</dbReference>
<proteinExistence type="predicted"/>
<organism evidence="2 3">
    <name type="scientific">Scleropages formosus</name>
    <name type="common">Asian bonytongue</name>
    <name type="synonym">Osteoglossum formosum</name>
    <dbReference type="NCBI Taxonomy" id="113540"/>
    <lineage>
        <taxon>Eukaryota</taxon>
        <taxon>Metazoa</taxon>
        <taxon>Chordata</taxon>
        <taxon>Craniata</taxon>
        <taxon>Vertebrata</taxon>
        <taxon>Euteleostomi</taxon>
        <taxon>Actinopterygii</taxon>
        <taxon>Neopterygii</taxon>
        <taxon>Teleostei</taxon>
        <taxon>Osteoglossocephala</taxon>
        <taxon>Osteoglossomorpha</taxon>
        <taxon>Osteoglossiformes</taxon>
        <taxon>Osteoglossidae</taxon>
        <taxon>Scleropages</taxon>
    </lineage>
</organism>
<dbReference type="Pfam" id="PF08473">
    <property type="entry name" value="VGCC_alpha2"/>
    <property type="match status" value="1"/>
</dbReference>
<name>A0A8C9T6U4_SCLFO</name>
<dbReference type="GeneTree" id="ENSGT00940000179104"/>
<dbReference type="OrthoDB" id="10054666at2759"/>